<dbReference type="Gene3D" id="3.30.700.10">
    <property type="entry name" value="Glycoprotein, Type 4 Pilin"/>
    <property type="match status" value="1"/>
</dbReference>
<sequence length="290" mass="32018">MTEILNMGDTGESQMSPISNFRKGFSLIELSVALVVMGLLSAVAIPITVNVSKNQKIMQAENELQNIRELLIYYYKTNGKLPAHEPNNTLPSPILGIPEQYKNDPIKGIPYLYFADTISAADTIYVDNTPLGAISAVIISAGPNGKFDGENATPSDGRFESTGTGDFDDILYYVCELDLTETPEAWGVCESYTLILRNKDVVENRALYARIIRDVATTYTIPWGQTLTISGLEPFACIQLSRRNNYGSAIEVYFFNISSYNEGNDCTVEVIKYSQLSGTTHPLITGDLHR</sequence>
<keyword evidence="1" id="KW-1133">Transmembrane helix</keyword>
<protein>
    <submittedName>
        <fullName evidence="2">Type II secretion system protein</fullName>
    </submittedName>
</protein>
<proteinExistence type="predicted"/>
<name>A0A7V4E3Q1_UNCW3</name>
<keyword evidence="1" id="KW-0812">Transmembrane</keyword>
<evidence type="ECO:0000256" key="1">
    <source>
        <dbReference type="SAM" id="Phobius"/>
    </source>
</evidence>
<dbReference type="PROSITE" id="PS00409">
    <property type="entry name" value="PROKAR_NTER_METHYL"/>
    <property type="match status" value="1"/>
</dbReference>
<dbReference type="InterPro" id="IPR012902">
    <property type="entry name" value="N_methyl_site"/>
</dbReference>
<reference evidence="2" key="1">
    <citation type="journal article" date="2020" name="mSystems">
        <title>Genome- and Community-Level Interaction Insights into Carbon Utilization and Element Cycling Functions of Hydrothermarchaeota in Hydrothermal Sediment.</title>
        <authorList>
            <person name="Zhou Z."/>
            <person name="Liu Y."/>
            <person name="Xu W."/>
            <person name="Pan J."/>
            <person name="Luo Z.H."/>
            <person name="Li M."/>
        </authorList>
    </citation>
    <scope>NUCLEOTIDE SEQUENCE [LARGE SCALE GENOMIC DNA]</scope>
    <source>
        <strain evidence="2">SpSt-69</strain>
    </source>
</reference>
<keyword evidence="1" id="KW-0472">Membrane</keyword>
<dbReference type="SUPFAM" id="SSF54523">
    <property type="entry name" value="Pili subunits"/>
    <property type="match status" value="1"/>
</dbReference>
<dbReference type="Pfam" id="PF07963">
    <property type="entry name" value="N_methyl"/>
    <property type="match status" value="1"/>
</dbReference>
<gene>
    <name evidence="2" type="ORF">ENU66_00480</name>
</gene>
<evidence type="ECO:0000313" key="2">
    <source>
        <dbReference type="EMBL" id="HGL16810.1"/>
    </source>
</evidence>
<comment type="caution">
    <text evidence="2">The sequence shown here is derived from an EMBL/GenBank/DDBJ whole genome shotgun (WGS) entry which is preliminary data.</text>
</comment>
<accession>A0A7V4E3Q1</accession>
<dbReference type="EMBL" id="DTDJ01000006">
    <property type="protein sequence ID" value="HGL16810.1"/>
    <property type="molecule type" value="Genomic_DNA"/>
</dbReference>
<organism evidence="2">
    <name type="scientific">candidate division WOR-3 bacterium</name>
    <dbReference type="NCBI Taxonomy" id="2052148"/>
    <lineage>
        <taxon>Bacteria</taxon>
        <taxon>Bacteria division WOR-3</taxon>
    </lineage>
</organism>
<dbReference type="AlphaFoldDB" id="A0A7V4E3Q1"/>
<dbReference type="NCBIfam" id="TIGR02532">
    <property type="entry name" value="IV_pilin_GFxxxE"/>
    <property type="match status" value="1"/>
</dbReference>
<feature type="transmembrane region" description="Helical" evidence="1">
    <location>
        <begin position="25"/>
        <end position="49"/>
    </location>
</feature>
<dbReference type="InterPro" id="IPR045584">
    <property type="entry name" value="Pilin-like"/>
</dbReference>